<dbReference type="GO" id="GO:0008233">
    <property type="term" value="F:peptidase activity"/>
    <property type="evidence" value="ECO:0007669"/>
    <property type="project" value="UniProtKB-KW"/>
</dbReference>
<feature type="region of interest" description="Disordered" evidence="17">
    <location>
        <begin position="504"/>
        <end position="578"/>
    </location>
</feature>
<dbReference type="Pfam" id="PF22936">
    <property type="entry name" value="Pol_BBD"/>
    <property type="match status" value="1"/>
</dbReference>
<evidence type="ECO:0000256" key="6">
    <source>
        <dbReference type="ARBA" id="ARBA00022741"/>
    </source>
</evidence>
<feature type="compositionally biased region" description="Low complexity" evidence="17">
    <location>
        <begin position="363"/>
        <end position="374"/>
    </location>
</feature>
<dbReference type="GO" id="GO:0006508">
    <property type="term" value="P:proteolysis"/>
    <property type="evidence" value="ECO:0007669"/>
    <property type="project" value="UniProtKB-KW"/>
</dbReference>
<feature type="region of interest" description="Disordered" evidence="17">
    <location>
        <begin position="392"/>
        <end position="418"/>
    </location>
</feature>
<keyword evidence="5" id="KW-0479">Metal-binding</keyword>
<sequence>MGLPAHVRVATPPDLLAILSNIQSLKRRSQSAAHAALGRPTARQQSTMGGDRTSGRGVGRGGGGDNDNRKANITCHNCGGTGHYAAECPSEPRGGNASRAGQSGGRGRGKEAAGERQGTRRGKGGKDKGGRERQPDGRSRVMALTSLSAESALPAQSALPAEPALPVESALACSPEPPATAASKSIIDTPPFGLSSSFLVDSGAALHGTYDKSELHQYRALSNGPTFAYGNGSVLRASGVGKIYLLDITARTHSVATISDVYYVPGSKVKLLSVSTLTKKGASIHFGLNDNTLSVGDSTLELRCHSGVYSPKARVVPPTVLTPQERAAVRAYCAQLKSITDGNDNSNSSALPTCSPVSPSVEPRPQAASEPAPQPAPVCAAVALLVSSGSRVKSPRVSSGSQVKSHPDSSSSAVKSPVPRLAGAQLCSPFAKTVLRAAEALPCSPHVEMKSAPPAPCAAAASTPSAPLDLPCLLASDSESDSDGSDCDSDDCDTPLVPHFVVTRSQAKAPPPPPVESPLKSKVVTRSQAKAPPPSSADPLSKFKPQGSPKPSAPVGAKSEFFPSLGPPPVMPSPPVGAPAVSPSAEAAALLHRRLGHLGLRNLRRMVHKSLALGIDSAVTPTAVDKFAANRCDVCAQSKSTKRPAPSSGHRGSAPLDLVHMDLMGPFTKIPTIHDELYVLTMYDDCSGFSSVRLLTAKNKAPSAAQALIEKAENQLGTRVKRVRTDRGTEVLNTAMSTWYASKGIDHSPSAGVDATPHELFFGTKPDISMLRVFGSPVYPYLPKKQRPHKFSPAASLGYLVGYGNGGSEYLVFTPAPHGKGTVTSHWSVTFNETAVGTYHGPPSPSFLLAPDGDFNDGDDDEDDDGTGPALRAAGMAVLMARAAASALPSPDPGSLEEAIKLPDADQWR</sequence>
<dbReference type="Gene3D" id="3.30.420.10">
    <property type="entry name" value="Ribonuclease H-like superfamily/Ribonuclease H"/>
    <property type="match status" value="1"/>
</dbReference>
<keyword evidence="8" id="KW-0378">Hydrolase</keyword>
<dbReference type="PROSITE" id="PS50994">
    <property type="entry name" value="INTEGRASE"/>
    <property type="match status" value="1"/>
</dbReference>
<keyword evidence="10" id="KW-0460">Magnesium</keyword>
<dbReference type="GO" id="GO:0006310">
    <property type="term" value="P:DNA recombination"/>
    <property type="evidence" value="ECO:0007669"/>
    <property type="project" value="UniProtKB-KW"/>
</dbReference>
<dbReference type="GO" id="GO:0003964">
    <property type="term" value="F:RNA-directed DNA polymerase activity"/>
    <property type="evidence" value="ECO:0007669"/>
    <property type="project" value="UniProtKB-KW"/>
</dbReference>
<feature type="compositionally biased region" description="Gly residues" evidence="17">
    <location>
        <begin position="56"/>
        <end position="65"/>
    </location>
</feature>
<keyword evidence="13" id="KW-0239">DNA-directed DNA polymerase</keyword>
<organism evidence="20 21">
    <name type="scientific">Edaphochlamys debaryana</name>
    <dbReference type="NCBI Taxonomy" id="47281"/>
    <lineage>
        <taxon>Eukaryota</taxon>
        <taxon>Viridiplantae</taxon>
        <taxon>Chlorophyta</taxon>
        <taxon>core chlorophytes</taxon>
        <taxon>Chlorophyceae</taxon>
        <taxon>CS clade</taxon>
        <taxon>Chlamydomonadales</taxon>
        <taxon>Chlamydomonadales incertae sedis</taxon>
        <taxon>Edaphochlamys</taxon>
    </lineage>
</organism>
<feature type="region of interest" description="Disordered" evidence="17">
    <location>
        <begin position="88"/>
        <end position="139"/>
    </location>
</feature>
<evidence type="ECO:0000259" key="18">
    <source>
        <dbReference type="PROSITE" id="PS50158"/>
    </source>
</evidence>
<feature type="compositionally biased region" description="Basic and acidic residues" evidence="17">
    <location>
        <begin position="898"/>
        <end position="909"/>
    </location>
</feature>
<dbReference type="SUPFAM" id="SSF57756">
    <property type="entry name" value="Retrovirus zinc finger-like domains"/>
    <property type="match status" value="1"/>
</dbReference>
<dbReference type="SUPFAM" id="SSF53098">
    <property type="entry name" value="Ribonuclease H-like"/>
    <property type="match status" value="1"/>
</dbReference>
<evidence type="ECO:0000259" key="19">
    <source>
        <dbReference type="PROSITE" id="PS50994"/>
    </source>
</evidence>
<evidence type="ECO:0000256" key="11">
    <source>
        <dbReference type="ARBA" id="ARBA00022908"/>
    </source>
</evidence>
<evidence type="ECO:0000256" key="5">
    <source>
        <dbReference type="ARBA" id="ARBA00022723"/>
    </source>
</evidence>
<evidence type="ECO:0000313" key="21">
    <source>
        <dbReference type="Proteomes" id="UP000612055"/>
    </source>
</evidence>
<keyword evidence="3" id="KW-0645">Protease</keyword>
<dbReference type="InterPro" id="IPR001584">
    <property type="entry name" value="Integrase_cat-core"/>
</dbReference>
<keyword evidence="12" id="KW-0695">RNA-directed DNA polymerase</keyword>
<dbReference type="GO" id="GO:0003887">
    <property type="term" value="F:DNA-directed DNA polymerase activity"/>
    <property type="evidence" value="ECO:0007669"/>
    <property type="project" value="UniProtKB-KW"/>
</dbReference>
<dbReference type="Proteomes" id="UP000612055">
    <property type="component" value="Unassembled WGS sequence"/>
</dbReference>
<dbReference type="InterPro" id="IPR054722">
    <property type="entry name" value="PolX-like_BBD"/>
</dbReference>
<keyword evidence="16" id="KW-0862">Zinc</keyword>
<evidence type="ECO:0000256" key="7">
    <source>
        <dbReference type="ARBA" id="ARBA00022759"/>
    </source>
</evidence>
<dbReference type="Gene3D" id="4.10.60.10">
    <property type="entry name" value="Zinc finger, CCHC-type"/>
    <property type="match status" value="1"/>
</dbReference>
<dbReference type="InterPro" id="IPR012337">
    <property type="entry name" value="RNaseH-like_sf"/>
</dbReference>
<keyword evidence="4" id="KW-0540">Nuclease</keyword>
<keyword evidence="15" id="KW-0233">DNA recombination</keyword>
<keyword evidence="2" id="KW-1188">Viral release from host cell</keyword>
<dbReference type="InterPro" id="IPR039537">
    <property type="entry name" value="Retrotran_Ty1/copia-like"/>
</dbReference>
<keyword evidence="7" id="KW-0255">Endonuclease</keyword>
<dbReference type="GO" id="GO:0015074">
    <property type="term" value="P:DNA integration"/>
    <property type="evidence" value="ECO:0007669"/>
    <property type="project" value="UniProtKB-KW"/>
</dbReference>
<dbReference type="SMART" id="SM00343">
    <property type="entry name" value="ZnF_C2HC"/>
    <property type="match status" value="1"/>
</dbReference>
<name>A0A836BNX3_9CHLO</name>
<keyword evidence="14" id="KW-0917">Virion maturation</keyword>
<evidence type="ECO:0000256" key="3">
    <source>
        <dbReference type="ARBA" id="ARBA00022670"/>
    </source>
</evidence>
<dbReference type="Pfam" id="PF25597">
    <property type="entry name" value="SH3_retrovirus"/>
    <property type="match status" value="1"/>
</dbReference>
<feature type="region of interest" description="Disordered" evidence="17">
    <location>
        <begin position="30"/>
        <end position="70"/>
    </location>
</feature>
<evidence type="ECO:0000256" key="1">
    <source>
        <dbReference type="ARBA" id="ARBA00002180"/>
    </source>
</evidence>
<keyword evidence="6" id="KW-0547">Nucleotide-binding</keyword>
<dbReference type="GO" id="GO:0008270">
    <property type="term" value="F:zinc ion binding"/>
    <property type="evidence" value="ECO:0007669"/>
    <property type="project" value="UniProtKB-KW"/>
</dbReference>
<keyword evidence="9" id="KW-0067">ATP-binding</keyword>
<protein>
    <recommendedName>
        <fullName evidence="22">CCHC-type domain-containing protein</fullName>
    </recommendedName>
</protein>
<evidence type="ECO:0000256" key="14">
    <source>
        <dbReference type="ARBA" id="ARBA00023113"/>
    </source>
</evidence>
<evidence type="ECO:0000256" key="17">
    <source>
        <dbReference type="SAM" id="MobiDB-lite"/>
    </source>
</evidence>
<evidence type="ECO:0000256" key="8">
    <source>
        <dbReference type="ARBA" id="ARBA00022801"/>
    </source>
</evidence>
<feature type="compositionally biased region" description="Polar residues" evidence="17">
    <location>
        <begin position="343"/>
        <end position="358"/>
    </location>
</feature>
<proteinExistence type="predicted"/>
<dbReference type="PANTHER" id="PTHR42648:SF11">
    <property type="entry name" value="TRANSPOSON TY4-P GAG-POL POLYPROTEIN"/>
    <property type="match status" value="1"/>
</dbReference>
<evidence type="ECO:0000256" key="2">
    <source>
        <dbReference type="ARBA" id="ARBA00022612"/>
    </source>
</evidence>
<dbReference type="InterPro" id="IPR036397">
    <property type="entry name" value="RNaseH_sf"/>
</dbReference>
<feature type="compositionally biased region" description="Pro residues" evidence="17">
    <location>
        <begin position="565"/>
        <end position="577"/>
    </location>
</feature>
<feature type="domain" description="CCHC-type" evidence="18">
    <location>
        <begin position="75"/>
        <end position="90"/>
    </location>
</feature>
<dbReference type="InterPro" id="IPR001878">
    <property type="entry name" value="Znf_CCHC"/>
</dbReference>
<feature type="region of interest" description="Disordered" evidence="17">
    <location>
        <begin position="471"/>
        <end position="492"/>
    </location>
</feature>
<evidence type="ECO:0000256" key="10">
    <source>
        <dbReference type="ARBA" id="ARBA00022842"/>
    </source>
</evidence>
<dbReference type="InterPro" id="IPR057670">
    <property type="entry name" value="SH3_retrovirus"/>
</dbReference>
<dbReference type="GO" id="GO:0005524">
    <property type="term" value="F:ATP binding"/>
    <property type="evidence" value="ECO:0007669"/>
    <property type="project" value="UniProtKB-KW"/>
</dbReference>
<keyword evidence="21" id="KW-1185">Reference proteome</keyword>
<dbReference type="OrthoDB" id="545096at2759"/>
<feature type="compositionally biased region" description="Polar residues" evidence="17">
    <location>
        <begin position="392"/>
        <end position="414"/>
    </location>
</feature>
<evidence type="ECO:0000256" key="12">
    <source>
        <dbReference type="ARBA" id="ARBA00022918"/>
    </source>
</evidence>
<comment type="function">
    <text evidence="1">The aspartyl protease (PR) mediates the proteolytic cleavages of the Gag and Gag-Pol polyproteins after assembly of the VLP.</text>
</comment>
<evidence type="ECO:0008006" key="22">
    <source>
        <dbReference type="Google" id="ProtNLM"/>
    </source>
</evidence>
<dbReference type="EMBL" id="JAEHOE010000251">
    <property type="protein sequence ID" value="KAG2482169.1"/>
    <property type="molecule type" value="Genomic_DNA"/>
</dbReference>
<dbReference type="PROSITE" id="PS50158">
    <property type="entry name" value="ZF_CCHC"/>
    <property type="match status" value="1"/>
</dbReference>
<evidence type="ECO:0000256" key="4">
    <source>
        <dbReference type="ARBA" id="ARBA00022722"/>
    </source>
</evidence>
<gene>
    <name evidence="20" type="ORF">HYH03_018883</name>
</gene>
<feature type="compositionally biased region" description="Acidic residues" evidence="17">
    <location>
        <begin position="478"/>
        <end position="492"/>
    </location>
</feature>
<evidence type="ECO:0000256" key="13">
    <source>
        <dbReference type="ARBA" id="ARBA00022932"/>
    </source>
</evidence>
<feature type="region of interest" description="Disordered" evidence="17">
    <location>
        <begin position="842"/>
        <end position="872"/>
    </location>
</feature>
<dbReference type="InterPro" id="IPR036875">
    <property type="entry name" value="Znf_CCHC_sf"/>
</dbReference>
<dbReference type="GO" id="GO:0003676">
    <property type="term" value="F:nucleic acid binding"/>
    <property type="evidence" value="ECO:0007669"/>
    <property type="project" value="InterPro"/>
</dbReference>
<keyword evidence="13" id="KW-0548">Nucleotidyltransferase</keyword>
<keyword evidence="13" id="KW-0808">Transferase</keyword>
<feature type="region of interest" description="Disordered" evidence="17">
    <location>
        <begin position="343"/>
        <end position="374"/>
    </location>
</feature>
<dbReference type="Pfam" id="PF00665">
    <property type="entry name" value="rve"/>
    <property type="match status" value="1"/>
</dbReference>
<dbReference type="AlphaFoldDB" id="A0A836BNX3"/>
<evidence type="ECO:0000256" key="15">
    <source>
        <dbReference type="ARBA" id="ARBA00023172"/>
    </source>
</evidence>
<evidence type="ECO:0000256" key="16">
    <source>
        <dbReference type="PROSITE-ProRule" id="PRU00047"/>
    </source>
</evidence>
<comment type="caution">
    <text evidence="20">The sequence shown here is derived from an EMBL/GenBank/DDBJ whole genome shotgun (WGS) entry which is preliminary data.</text>
</comment>
<dbReference type="GO" id="GO:0004519">
    <property type="term" value="F:endonuclease activity"/>
    <property type="evidence" value="ECO:0007669"/>
    <property type="project" value="UniProtKB-KW"/>
</dbReference>
<dbReference type="Pfam" id="PF00098">
    <property type="entry name" value="zf-CCHC"/>
    <property type="match status" value="1"/>
</dbReference>
<feature type="compositionally biased region" description="Acidic residues" evidence="17">
    <location>
        <begin position="854"/>
        <end position="866"/>
    </location>
</feature>
<feature type="region of interest" description="Disordered" evidence="17">
    <location>
        <begin position="887"/>
        <end position="909"/>
    </location>
</feature>
<evidence type="ECO:0000256" key="9">
    <source>
        <dbReference type="ARBA" id="ARBA00022840"/>
    </source>
</evidence>
<accession>A0A836BNX3</accession>
<evidence type="ECO:0000313" key="20">
    <source>
        <dbReference type="EMBL" id="KAG2482169.1"/>
    </source>
</evidence>
<keyword evidence="16" id="KW-0863">Zinc-finger</keyword>
<reference evidence="20" key="1">
    <citation type="journal article" date="2020" name="bioRxiv">
        <title>Comparative genomics of Chlamydomonas.</title>
        <authorList>
            <person name="Craig R.J."/>
            <person name="Hasan A.R."/>
            <person name="Ness R.W."/>
            <person name="Keightley P.D."/>
        </authorList>
    </citation>
    <scope>NUCLEOTIDE SEQUENCE</scope>
    <source>
        <strain evidence="20">CCAP 11/70</strain>
    </source>
</reference>
<keyword evidence="11" id="KW-0229">DNA integration</keyword>
<dbReference type="PANTHER" id="PTHR42648">
    <property type="entry name" value="TRANSPOSASE, PUTATIVE-RELATED"/>
    <property type="match status" value="1"/>
</dbReference>
<feature type="compositionally biased region" description="Basic and acidic residues" evidence="17">
    <location>
        <begin position="108"/>
        <end position="139"/>
    </location>
</feature>
<feature type="domain" description="Integrase catalytic" evidence="19">
    <location>
        <begin position="651"/>
        <end position="748"/>
    </location>
</feature>